<dbReference type="AlphaFoldDB" id="A0A5R8PEE0"/>
<name>A0A5R8PEE0_9NOCA</name>
<evidence type="ECO:0000313" key="2">
    <source>
        <dbReference type="Proteomes" id="UP000308349"/>
    </source>
</evidence>
<dbReference type="EMBL" id="VBUU01000010">
    <property type="protein sequence ID" value="TLG11508.1"/>
    <property type="molecule type" value="Genomic_DNA"/>
</dbReference>
<accession>A0A5R8PEE0</accession>
<evidence type="ECO:0000313" key="1">
    <source>
        <dbReference type="EMBL" id="TLG11508.1"/>
    </source>
</evidence>
<organism evidence="1 2">
    <name type="scientific">Nocardia cyriacigeorgica</name>
    <dbReference type="NCBI Taxonomy" id="135487"/>
    <lineage>
        <taxon>Bacteria</taxon>
        <taxon>Bacillati</taxon>
        <taxon>Actinomycetota</taxon>
        <taxon>Actinomycetes</taxon>
        <taxon>Mycobacteriales</taxon>
        <taxon>Nocardiaceae</taxon>
        <taxon>Nocardia</taxon>
    </lineage>
</organism>
<proteinExistence type="predicted"/>
<gene>
    <name evidence="1" type="ORF">FEK35_12500</name>
</gene>
<dbReference type="RefSeq" id="WP_138456340.1">
    <property type="nucleotide sequence ID" value="NZ_VBUU01000010.1"/>
</dbReference>
<dbReference type="OrthoDB" id="4556588at2"/>
<sequence>MSTETVGVQTGELGKLANDLRVSGQEVGERAKKVAGETIGPGDVGVHYSQQGKQIQEGLQRVVDWLASWSEASTTSADALGASVINYKNTDTETANDVKTTGDGVKA</sequence>
<dbReference type="Proteomes" id="UP000308349">
    <property type="component" value="Unassembled WGS sequence"/>
</dbReference>
<comment type="caution">
    <text evidence="1">The sequence shown here is derived from an EMBL/GenBank/DDBJ whole genome shotgun (WGS) entry which is preliminary data.</text>
</comment>
<evidence type="ECO:0008006" key="3">
    <source>
        <dbReference type="Google" id="ProtNLM"/>
    </source>
</evidence>
<reference evidence="1 2" key="1">
    <citation type="submission" date="2019-05" db="EMBL/GenBank/DDBJ databases">
        <title>Genomes sequences of two Nocardia cyriacigeorgica environmental isolates, type strains Nocardia asteroides ATCC 19247 and Nocardia cyriacigeorgica DSM 44484.</title>
        <authorList>
            <person name="Vautrin F."/>
            <person name="Bergeron E."/>
            <person name="Dubost A."/>
            <person name="Abrouk D."/>
            <person name="Rodriguez Nava V."/>
            <person name="Pujic P."/>
        </authorList>
    </citation>
    <scope>NUCLEOTIDE SEQUENCE [LARGE SCALE GENOMIC DNA]</scope>
    <source>
        <strain evidence="1 2">EML 1456</strain>
    </source>
</reference>
<protein>
    <recommendedName>
        <fullName evidence="3">Excreted virulence factor EspC, type VII ESX diderm</fullName>
    </recommendedName>
</protein>